<feature type="region of interest" description="Disordered" evidence="1">
    <location>
        <begin position="1"/>
        <end position="42"/>
    </location>
</feature>
<protein>
    <recommendedName>
        <fullName evidence="3">Glycine zipper-like domain-containing protein</fullName>
    </recommendedName>
</protein>
<keyword evidence="2" id="KW-0472">Membrane</keyword>
<feature type="transmembrane region" description="Helical" evidence="2">
    <location>
        <begin position="66"/>
        <end position="84"/>
    </location>
</feature>
<dbReference type="RefSeq" id="WP_203757230.1">
    <property type="nucleotide sequence ID" value="NZ_BONF01000065.1"/>
</dbReference>
<reference evidence="4 5" key="1">
    <citation type="submission" date="2021-01" db="EMBL/GenBank/DDBJ databases">
        <title>Whole genome shotgun sequence of Catellatospora bangladeshensis NBRC 107357.</title>
        <authorList>
            <person name="Komaki H."/>
            <person name="Tamura T."/>
        </authorList>
    </citation>
    <scope>NUCLEOTIDE SEQUENCE [LARGE SCALE GENOMIC DNA]</scope>
    <source>
        <strain evidence="4 5">NBRC 107357</strain>
    </source>
</reference>
<dbReference type="AlphaFoldDB" id="A0A8J3JK53"/>
<keyword evidence="5" id="KW-1185">Reference proteome</keyword>
<keyword evidence="2" id="KW-0812">Transmembrane</keyword>
<evidence type="ECO:0000256" key="2">
    <source>
        <dbReference type="SAM" id="Phobius"/>
    </source>
</evidence>
<keyword evidence="2" id="KW-1133">Transmembrane helix</keyword>
<comment type="caution">
    <text evidence="4">The sequence shown here is derived from an EMBL/GenBank/DDBJ whole genome shotgun (WGS) entry which is preliminary data.</text>
</comment>
<evidence type="ECO:0000259" key="3">
    <source>
        <dbReference type="Pfam" id="PF26273"/>
    </source>
</evidence>
<evidence type="ECO:0000313" key="4">
    <source>
        <dbReference type="EMBL" id="GIF86327.1"/>
    </source>
</evidence>
<evidence type="ECO:0000256" key="1">
    <source>
        <dbReference type="SAM" id="MobiDB-lite"/>
    </source>
</evidence>
<dbReference type="Pfam" id="PF26273">
    <property type="entry name" value="Gly_zipper"/>
    <property type="match status" value="1"/>
</dbReference>
<feature type="domain" description="Glycine zipper-like" evidence="3">
    <location>
        <begin position="43"/>
        <end position="86"/>
    </location>
</feature>
<sequence>MAENVNEPGRADPPGERPGVPVDGNGPDLPREDAGAGSKEGGNALALGIALGTALGVAFGLALDNLALGVGMGIAIGVALGAGVQEQRRRRPPAE</sequence>
<proteinExistence type="predicted"/>
<organism evidence="4 5">
    <name type="scientific">Catellatospora bangladeshensis</name>
    <dbReference type="NCBI Taxonomy" id="310355"/>
    <lineage>
        <taxon>Bacteria</taxon>
        <taxon>Bacillati</taxon>
        <taxon>Actinomycetota</taxon>
        <taxon>Actinomycetes</taxon>
        <taxon>Micromonosporales</taxon>
        <taxon>Micromonosporaceae</taxon>
        <taxon>Catellatospora</taxon>
    </lineage>
</organism>
<dbReference type="Proteomes" id="UP000601223">
    <property type="component" value="Unassembled WGS sequence"/>
</dbReference>
<name>A0A8J3JK53_9ACTN</name>
<feature type="transmembrane region" description="Helical" evidence="2">
    <location>
        <begin position="41"/>
        <end position="60"/>
    </location>
</feature>
<gene>
    <name evidence="4" type="ORF">Cba03nite_76760</name>
</gene>
<accession>A0A8J3JK53</accession>
<dbReference type="InterPro" id="IPR058598">
    <property type="entry name" value="Gly_zipper-like_dom"/>
</dbReference>
<dbReference type="EMBL" id="BONF01000065">
    <property type="protein sequence ID" value="GIF86327.1"/>
    <property type="molecule type" value="Genomic_DNA"/>
</dbReference>
<evidence type="ECO:0000313" key="5">
    <source>
        <dbReference type="Proteomes" id="UP000601223"/>
    </source>
</evidence>